<dbReference type="Proteomes" id="UP000317238">
    <property type="component" value="Unassembled WGS sequence"/>
</dbReference>
<feature type="signal peptide" evidence="2">
    <location>
        <begin position="1"/>
        <end position="24"/>
    </location>
</feature>
<name>A0A5C5XRG5_9PLAN</name>
<evidence type="ECO:0000256" key="1">
    <source>
        <dbReference type="SAM" id="MobiDB-lite"/>
    </source>
</evidence>
<organism evidence="3 4">
    <name type="scientific">Crateriforma conspicua</name>
    <dbReference type="NCBI Taxonomy" id="2527996"/>
    <lineage>
        <taxon>Bacteria</taxon>
        <taxon>Pseudomonadati</taxon>
        <taxon>Planctomycetota</taxon>
        <taxon>Planctomycetia</taxon>
        <taxon>Planctomycetales</taxon>
        <taxon>Planctomycetaceae</taxon>
        <taxon>Crateriforma</taxon>
    </lineage>
</organism>
<evidence type="ECO:0000313" key="3">
    <source>
        <dbReference type="EMBL" id="TWT64953.1"/>
    </source>
</evidence>
<evidence type="ECO:0000313" key="4">
    <source>
        <dbReference type="Proteomes" id="UP000317238"/>
    </source>
</evidence>
<reference evidence="3 4" key="1">
    <citation type="submission" date="2019-02" db="EMBL/GenBank/DDBJ databases">
        <title>Deep-cultivation of Planctomycetes and their phenomic and genomic characterization uncovers novel biology.</title>
        <authorList>
            <person name="Wiegand S."/>
            <person name="Jogler M."/>
            <person name="Boedeker C."/>
            <person name="Pinto D."/>
            <person name="Vollmers J."/>
            <person name="Rivas-Marin E."/>
            <person name="Kohn T."/>
            <person name="Peeters S.H."/>
            <person name="Heuer A."/>
            <person name="Rast P."/>
            <person name="Oberbeckmann S."/>
            <person name="Bunk B."/>
            <person name="Jeske O."/>
            <person name="Meyerdierks A."/>
            <person name="Storesund J.E."/>
            <person name="Kallscheuer N."/>
            <person name="Luecker S."/>
            <person name="Lage O.M."/>
            <person name="Pohl T."/>
            <person name="Merkel B.J."/>
            <person name="Hornburger P."/>
            <person name="Mueller R.-W."/>
            <person name="Bruemmer F."/>
            <person name="Labrenz M."/>
            <person name="Spormann A.M."/>
            <person name="Op Den Camp H."/>
            <person name="Overmann J."/>
            <person name="Amann R."/>
            <person name="Jetten M.S.M."/>
            <person name="Mascher T."/>
            <person name="Medema M.H."/>
            <person name="Devos D.P."/>
            <person name="Kaster A.-K."/>
            <person name="Ovreas L."/>
            <person name="Rohde M."/>
            <person name="Galperin M.Y."/>
            <person name="Jogler C."/>
        </authorList>
    </citation>
    <scope>NUCLEOTIDE SEQUENCE [LARGE SCALE GENOMIC DNA]</scope>
    <source>
        <strain evidence="3 4">Pan14r</strain>
    </source>
</reference>
<dbReference type="RefSeq" id="WP_145292830.1">
    <property type="nucleotide sequence ID" value="NZ_CP036319.1"/>
</dbReference>
<protein>
    <recommendedName>
        <fullName evidence="5">PepSY domain-containing protein</fullName>
    </recommendedName>
</protein>
<keyword evidence="2" id="KW-0732">Signal</keyword>
<accession>A0A5C5XRG5</accession>
<evidence type="ECO:0000256" key="2">
    <source>
        <dbReference type="SAM" id="SignalP"/>
    </source>
</evidence>
<sequence precursor="true">MQNQNRHLAFAAITVLFSAIAAFAQVDSQLATGFDHSRIEETRGFMRGSGSFPSSGTNAWTSFGSQDLRETPPWLPEEGTPPLSPRDAVLVAQATAADWYSGHDDITWLLTKLALLPLESDNGKWYWQATLEVTRDGRDRDVDVVIRMDGTVLTRVNAPGQK</sequence>
<dbReference type="EMBL" id="SJPL01000003">
    <property type="protein sequence ID" value="TWT64953.1"/>
    <property type="molecule type" value="Genomic_DNA"/>
</dbReference>
<comment type="caution">
    <text evidence="3">The sequence shown here is derived from an EMBL/GenBank/DDBJ whole genome shotgun (WGS) entry which is preliminary data.</text>
</comment>
<feature type="region of interest" description="Disordered" evidence="1">
    <location>
        <begin position="61"/>
        <end position="85"/>
    </location>
</feature>
<dbReference type="AlphaFoldDB" id="A0A5C5XRG5"/>
<evidence type="ECO:0008006" key="5">
    <source>
        <dbReference type="Google" id="ProtNLM"/>
    </source>
</evidence>
<proteinExistence type="predicted"/>
<gene>
    <name evidence="3" type="ORF">Pan14r_54550</name>
</gene>
<keyword evidence="4" id="KW-1185">Reference proteome</keyword>
<feature type="chain" id="PRO_5022843230" description="PepSY domain-containing protein" evidence="2">
    <location>
        <begin position="25"/>
        <end position="162"/>
    </location>
</feature>